<keyword evidence="2" id="KW-1185">Reference proteome</keyword>
<gene>
    <name evidence="1" type="ORF">HUN01_13985</name>
</gene>
<reference evidence="2" key="1">
    <citation type="submission" date="2020-06" db="EMBL/GenBank/DDBJ databases">
        <title>Nostoc edaphicum CCNP1411 genome.</title>
        <authorList>
            <person name="Fidor A."/>
            <person name="Grabski M."/>
            <person name="Gawor J."/>
            <person name="Gromadka R."/>
            <person name="Wegrzyn G."/>
            <person name="Mazur-Marzec H."/>
        </authorList>
    </citation>
    <scope>NUCLEOTIDE SEQUENCE [LARGE SCALE GENOMIC DNA]</scope>
    <source>
        <strain evidence="2">CCNP1411</strain>
    </source>
</reference>
<accession>A0A7D7LDZ6</accession>
<dbReference type="SUPFAM" id="SSF52540">
    <property type="entry name" value="P-loop containing nucleoside triphosphate hydrolases"/>
    <property type="match status" value="1"/>
</dbReference>
<dbReference type="AlphaFoldDB" id="A0A7D7LDZ6"/>
<protein>
    <submittedName>
        <fullName evidence="1">Uncharacterized protein</fullName>
    </submittedName>
</protein>
<evidence type="ECO:0000313" key="2">
    <source>
        <dbReference type="Proteomes" id="UP000514713"/>
    </source>
</evidence>
<dbReference type="RefSeq" id="WP_181931782.1">
    <property type="nucleotide sequence ID" value="NZ_CP054698.1"/>
</dbReference>
<dbReference type="Proteomes" id="UP000514713">
    <property type="component" value="Chromosome"/>
</dbReference>
<dbReference type="EMBL" id="CP054698">
    <property type="protein sequence ID" value="QMS88649.1"/>
    <property type="molecule type" value="Genomic_DNA"/>
</dbReference>
<dbReference type="Gene3D" id="3.40.50.300">
    <property type="entry name" value="P-loop containing nucleotide triphosphate hydrolases"/>
    <property type="match status" value="1"/>
</dbReference>
<dbReference type="InterPro" id="IPR027417">
    <property type="entry name" value="P-loop_NTPase"/>
</dbReference>
<dbReference type="KEGG" id="ned:HUN01_13985"/>
<sequence length="430" mass="49191">MFSKKVYSADSVYGIARDLPLNYVKRQEVDHRLIENLTKNRHIVIYGSSKQGKTSLRKHCLDAEEYINIQCSNRWELVDIHSAILKAVGYQITQSIKKTAAGKQKIMASIEGGISLLNFFKGKGTVSGDAEKTKSTEITLESLELDAEDVNDIIAALKAVKFKKYIVLEDFHYLSTEAQKDFAVALKAFHEASEFCFIIIGVWLEENRLIVYNGDLTGRVIAIDADKWNNKELRQVIDDGAKLLNIEFTEHFKNTLISESFNSVYIVQEVCAKACRESGVSETLEKCRLIGNNLYVHELIKSVVNQQSGRYMSFITQFSEGFQDTRLEMHKWLLYPILTANLKELEQGLTYARIREILQSHHPQKKDLNPGNLTQALQSTASLQVKKDIKPIILDYDQTNRRLNVVDRWFFIWLANQNRNDLLIAGELFD</sequence>
<evidence type="ECO:0000313" key="1">
    <source>
        <dbReference type="EMBL" id="QMS88649.1"/>
    </source>
</evidence>
<organism evidence="1 2">
    <name type="scientific">Nostoc edaphicum CCNP1411</name>
    <dbReference type="NCBI Taxonomy" id="1472755"/>
    <lineage>
        <taxon>Bacteria</taxon>
        <taxon>Bacillati</taxon>
        <taxon>Cyanobacteriota</taxon>
        <taxon>Cyanophyceae</taxon>
        <taxon>Nostocales</taxon>
        <taxon>Nostocaceae</taxon>
        <taxon>Nostoc</taxon>
    </lineage>
</organism>
<proteinExistence type="predicted"/>
<name>A0A7D7LDZ6_9NOSO</name>